<proteinExistence type="predicted"/>
<dbReference type="RefSeq" id="WP_177228026.1">
    <property type="nucleotide sequence ID" value="NZ_FPCH01000001.1"/>
</dbReference>
<keyword evidence="1" id="KW-1133">Transmembrane helix</keyword>
<name>A0A1I7MWW3_9HYPH</name>
<dbReference type="Proteomes" id="UP000199423">
    <property type="component" value="Unassembled WGS sequence"/>
</dbReference>
<sequence>MPKHAGKIRFDEVKHPASDGYYVFIALLCVVAATTLALLISLGIEMLG</sequence>
<reference evidence="3" key="1">
    <citation type="submission" date="2016-10" db="EMBL/GenBank/DDBJ databases">
        <authorList>
            <person name="Varghese N."/>
            <person name="Submissions S."/>
        </authorList>
    </citation>
    <scope>NUCLEOTIDE SEQUENCE [LARGE SCALE GENOMIC DNA]</scope>
    <source>
        <strain evidence="3">DSM 1565</strain>
    </source>
</reference>
<keyword evidence="1" id="KW-0812">Transmembrane</keyword>
<keyword evidence="3" id="KW-1185">Reference proteome</keyword>
<accession>A0A1I7MWW3</accession>
<dbReference type="STRING" id="51670.SAMN04488557_0626"/>
<organism evidence="2 3">
    <name type="scientific">Hyphomicrobium facile</name>
    <dbReference type="NCBI Taxonomy" id="51670"/>
    <lineage>
        <taxon>Bacteria</taxon>
        <taxon>Pseudomonadati</taxon>
        <taxon>Pseudomonadota</taxon>
        <taxon>Alphaproteobacteria</taxon>
        <taxon>Hyphomicrobiales</taxon>
        <taxon>Hyphomicrobiaceae</taxon>
        <taxon>Hyphomicrobium</taxon>
    </lineage>
</organism>
<gene>
    <name evidence="2" type="ORF">SAMN04488557_0626</name>
</gene>
<dbReference type="AlphaFoldDB" id="A0A1I7MWW3"/>
<keyword evidence="1" id="KW-0472">Membrane</keyword>
<feature type="transmembrane region" description="Helical" evidence="1">
    <location>
        <begin position="21"/>
        <end position="44"/>
    </location>
</feature>
<protein>
    <submittedName>
        <fullName evidence="2">Uncharacterized protein</fullName>
    </submittedName>
</protein>
<evidence type="ECO:0000256" key="1">
    <source>
        <dbReference type="SAM" id="Phobius"/>
    </source>
</evidence>
<evidence type="ECO:0000313" key="2">
    <source>
        <dbReference type="EMBL" id="SFV26902.1"/>
    </source>
</evidence>
<evidence type="ECO:0000313" key="3">
    <source>
        <dbReference type="Proteomes" id="UP000199423"/>
    </source>
</evidence>
<dbReference type="EMBL" id="FPCH01000001">
    <property type="protein sequence ID" value="SFV26902.1"/>
    <property type="molecule type" value="Genomic_DNA"/>
</dbReference>